<protein>
    <submittedName>
        <fullName evidence="1">Uncharacterized protein</fullName>
    </submittedName>
</protein>
<reference evidence="1" key="1">
    <citation type="submission" date="2021-04" db="EMBL/GenBank/DDBJ databases">
        <title>Draft genome sequence of Xylanibacillus composti strain K13.</title>
        <authorList>
            <person name="Uke A."/>
            <person name="Chhe C."/>
            <person name="Baramee S."/>
            <person name="Kosugi A."/>
        </authorList>
    </citation>
    <scope>NUCLEOTIDE SEQUENCE</scope>
    <source>
        <strain evidence="1">K13</strain>
    </source>
</reference>
<gene>
    <name evidence="1" type="ORF">XYCOK13_12330</name>
</gene>
<organism evidence="1 2">
    <name type="scientific">Xylanibacillus composti</name>
    <dbReference type="NCBI Taxonomy" id="1572762"/>
    <lineage>
        <taxon>Bacteria</taxon>
        <taxon>Bacillati</taxon>
        <taxon>Bacillota</taxon>
        <taxon>Bacilli</taxon>
        <taxon>Bacillales</taxon>
        <taxon>Paenibacillaceae</taxon>
        <taxon>Xylanibacillus</taxon>
    </lineage>
</organism>
<dbReference type="EMBL" id="BOVK01000015">
    <property type="protein sequence ID" value="GIQ68409.1"/>
    <property type="molecule type" value="Genomic_DNA"/>
</dbReference>
<dbReference type="Proteomes" id="UP000677918">
    <property type="component" value="Unassembled WGS sequence"/>
</dbReference>
<dbReference type="SUPFAM" id="SSF111304">
    <property type="entry name" value="Recombination protein RecR"/>
    <property type="match status" value="1"/>
</dbReference>
<accession>A0A8J4H3U1</accession>
<dbReference type="AlphaFoldDB" id="A0A8J4H3U1"/>
<evidence type="ECO:0000313" key="1">
    <source>
        <dbReference type="EMBL" id="GIQ68409.1"/>
    </source>
</evidence>
<comment type="caution">
    <text evidence="1">The sequence shown here is derived from an EMBL/GenBank/DDBJ whole genome shotgun (WGS) entry which is preliminary data.</text>
</comment>
<keyword evidence="2" id="KW-1185">Reference proteome</keyword>
<dbReference type="RefSeq" id="WP_213410997.1">
    <property type="nucleotide sequence ID" value="NZ_BOVK01000015.1"/>
</dbReference>
<name>A0A8J4H3U1_9BACL</name>
<evidence type="ECO:0000313" key="2">
    <source>
        <dbReference type="Proteomes" id="UP000677918"/>
    </source>
</evidence>
<sequence length="87" mass="10448">MPSKEALAMRALRERRKQENVCIYCGNEEKVTQTMCQTCADAKRSSEAPLQMRTKKRYPIIRKPKDKDKMEQYQAFLKRYRIMREQS</sequence>
<proteinExistence type="predicted"/>
<dbReference type="InterPro" id="IPR023627">
    <property type="entry name" value="Rcmb_RecR"/>
</dbReference>